<keyword evidence="6" id="KW-1185">Reference proteome</keyword>
<evidence type="ECO:0000256" key="3">
    <source>
        <dbReference type="SAM" id="SignalP"/>
    </source>
</evidence>
<evidence type="ECO:0000313" key="5">
    <source>
        <dbReference type="EMBL" id="MBK0419566.1"/>
    </source>
</evidence>
<dbReference type="AlphaFoldDB" id="A0A934Q9E4"/>
<organism evidence="5 6">
    <name type="scientific">Leucobacter chromiisoli</name>
    <dbReference type="NCBI Taxonomy" id="2796471"/>
    <lineage>
        <taxon>Bacteria</taxon>
        <taxon>Bacillati</taxon>
        <taxon>Actinomycetota</taxon>
        <taxon>Actinomycetes</taxon>
        <taxon>Micrococcales</taxon>
        <taxon>Microbacteriaceae</taxon>
        <taxon>Leucobacter</taxon>
    </lineage>
</organism>
<dbReference type="EMBL" id="JAEHOH010000014">
    <property type="protein sequence ID" value="MBK0419566.1"/>
    <property type="molecule type" value="Genomic_DNA"/>
</dbReference>
<accession>A0A934Q9E4</accession>
<evidence type="ECO:0000313" key="6">
    <source>
        <dbReference type="Proteomes" id="UP000608530"/>
    </source>
</evidence>
<dbReference type="PANTHER" id="PTHR35936">
    <property type="entry name" value="MEMBRANE-BOUND LYTIC MUREIN TRANSGLYCOSYLASE F"/>
    <property type="match status" value="1"/>
</dbReference>
<feature type="signal peptide" evidence="3">
    <location>
        <begin position="1"/>
        <end position="26"/>
    </location>
</feature>
<evidence type="ECO:0000259" key="4">
    <source>
        <dbReference type="SMART" id="SM00062"/>
    </source>
</evidence>
<evidence type="ECO:0000256" key="2">
    <source>
        <dbReference type="SAM" id="MobiDB-lite"/>
    </source>
</evidence>
<dbReference type="Pfam" id="PF00497">
    <property type="entry name" value="SBP_bac_3"/>
    <property type="match status" value="1"/>
</dbReference>
<keyword evidence="1 3" id="KW-0732">Signal</keyword>
<feature type="region of interest" description="Disordered" evidence="2">
    <location>
        <begin position="28"/>
        <end position="51"/>
    </location>
</feature>
<name>A0A934Q9E4_9MICO</name>
<evidence type="ECO:0000256" key="1">
    <source>
        <dbReference type="ARBA" id="ARBA00022729"/>
    </source>
</evidence>
<dbReference type="RefSeq" id="WP_200115708.1">
    <property type="nucleotide sequence ID" value="NZ_JAEHOH010000014.1"/>
</dbReference>
<sequence length="305" mass="31420">MNSTKRARALALLLLPAALLGMTACSNPDAGKGSEKSDSAPAEALPEAEMSTEANELIPDEIRSKGKIVAAMDTGAPPMHYVEAGSDDVVGLDADLAVALGQALGVEVVVQPTTFDGIIPGIAADKFDLSIAQMSPTAERMEVLDFVTYAQAGDALGVAAGNPEDLSIDSLCGHKVGALKGSWQQLEVVPGLDEACAAAGEPALDVSTYPDMQGPVLALQANRIEAFLIDGPAGNYAANESDQLEVAEEVNVGIVGIGSKKGNGLDAAVQAALESLKEQGVYEAAFEHWGLSANMVDEFTINVEA</sequence>
<gene>
    <name evidence="5" type="ORF">JD276_11020</name>
</gene>
<dbReference type="SUPFAM" id="SSF53850">
    <property type="entry name" value="Periplasmic binding protein-like II"/>
    <property type="match status" value="1"/>
</dbReference>
<dbReference type="InterPro" id="IPR001638">
    <property type="entry name" value="Solute-binding_3/MltF_N"/>
</dbReference>
<comment type="caution">
    <text evidence="5">The sequence shown here is derived from an EMBL/GenBank/DDBJ whole genome shotgun (WGS) entry which is preliminary data.</text>
</comment>
<feature type="domain" description="Solute-binding protein family 3/N-terminal" evidence="4">
    <location>
        <begin position="67"/>
        <end position="293"/>
    </location>
</feature>
<proteinExistence type="predicted"/>
<dbReference type="Gene3D" id="3.40.190.10">
    <property type="entry name" value="Periplasmic binding protein-like II"/>
    <property type="match status" value="2"/>
</dbReference>
<protein>
    <submittedName>
        <fullName evidence="5">Transporter substrate-binding domain-containing protein</fullName>
    </submittedName>
</protein>
<dbReference type="PROSITE" id="PS51257">
    <property type="entry name" value="PROKAR_LIPOPROTEIN"/>
    <property type="match status" value="1"/>
</dbReference>
<dbReference type="PANTHER" id="PTHR35936:SF17">
    <property type="entry name" value="ARGININE-BINDING EXTRACELLULAR PROTEIN ARTP"/>
    <property type="match status" value="1"/>
</dbReference>
<reference evidence="5" key="1">
    <citation type="submission" date="2020-12" db="EMBL/GenBank/DDBJ databases">
        <title>Leucobacter sp. CAS1, isolated from Chromium sludge.</title>
        <authorList>
            <person name="Xu Z."/>
        </authorList>
    </citation>
    <scope>NUCLEOTIDE SEQUENCE</scope>
    <source>
        <strain evidence="5">CSA1</strain>
    </source>
</reference>
<dbReference type="Proteomes" id="UP000608530">
    <property type="component" value="Unassembled WGS sequence"/>
</dbReference>
<dbReference type="SMART" id="SM00062">
    <property type="entry name" value="PBPb"/>
    <property type="match status" value="1"/>
</dbReference>
<feature type="chain" id="PRO_5039302593" evidence="3">
    <location>
        <begin position="27"/>
        <end position="305"/>
    </location>
</feature>